<dbReference type="Gene3D" id="1.10.1520.10">
    <property type="entry name" value="Ribonuclease III domain"/>
    <property type="match status" value="2"/>
</dbReference>
<proteinExistence type="predicted"/>
<dbReference type="PROSITE" id="PS50142">
    <property type="entry name" value="RNASE_3_2"/>
    <property type="match status" value="1"/>
</dbReference>
<sequence length="271" mass="31763">VLRKILDLENLMNSKVYTYGSEFVILHPNRFTDIHFIGEVIRINLKRILFYHCKLKLFIPIAKVLEVITTKKCLQKFHLKSLSIQLFKTYENHHEGLFNITKYKLILSVALFKLGCDHKFLRFIRNEPFNLKMGLIPRDNPQEIRSKREADVVEALICAYLNSGGEVTTLSFMKWIGMDIDFIDAPIIRHFLMNVEKLVTCTDTWKSSYAVTTHLYFKYLGLNPRLITYLRSTFVNNECYAEIVDKASLHKHIFLASTDLQRQICCTIEDF</sequence>
<dbReference type="AlphaFoldDB" id="A0A9J6AX37"/>
<dbReference type="GO" id="GO:0030422">
    <property type="term" value="P:siRNA processing"/>
    <property type="evidence" value="ECO:0007669"/>
    <property type="project" value="TreeGrafter"/>
</dbReference>
<dbReference type="GO" id="GO:0005634">
    <property type="term" value="C:nucleus"/>
    <property type="evidence" value="ECO:0007669"/>
    <property type="project" value="TreeGrafter"/>
</dbReference>
<organism evidence="3 4">
    <name type="scientific">Solanum commersonii</name>
    <name type="common">Commerson's wild potato</name>
    <name type="synonym">Commerson's nightshade</name>
    <dbReference type="NCBI Taxonomy" id="4109"/>
    <lineage>
        <taxon>Eukaryota</taxon>
        <taxon>Viridiplantae</taxon>
        <taxon>Streptophyta</taxon>
        <taxon>Embryophyta</taxon>
        <taxon>Tracheophyta</taxon>
        <taxon>Spermatophyta</taxon>
        <taxon>Magnoliopsida</taxon>
        <taxon>eudicotyledons</taxon>
        <taxon>Gunneridae</taxon>
        <taxon>Pentapetalae</taxon>
        <taxon>asterids</taxon>
        <taxon>lamiids</taxon>
        <taxon>Solanales</taxon>
        <taxon>Solanaceae</taxon>
        <taxon>Solanoideae</taxon>
        <taxon>Solaneae</taxon>
        <taxon>Solanum</taxon>
    </lineage>
</organism>
<keyword evidence="4" id="KW-1185">Reference proteome</keyword>
<feature type="domain" description="RNase III" evidence="2">
    <location>
        <begin position="86"/>
        <end position="165"/>
    </location>
</feature>
<evidence type="ECO:0000256" key="1">
    <source>
        <dbReference type="ARBA" id="ARBA00022801"/>
    </source>
</evidence>
<dbReference type="EMBL" id="JACXVP010000001">
    <property type="protein sequence ID" value="KAG5629173.1"/>
    <property type="molecule type" value="Genomic_DNA"/>
</dbReference>
<dbReference type="CDD" id="cd00593">
    <property type="entry name" value="RIBOc"/>
    <property type="match status" value="1"/>
</dbReference>
<comment type="caution">
    <text evidence="3">The sequence shown here is derived from an EMBL/GenBank/DDBJ whole genome shotgun (WGS) entry which is preliminary data.</text>
</comment>
<dbReference type="GO" id="GO:0005737">
    <property type="term" value="C:cytoplasm"/>
    <property type="evidence" value="ECO:0007669"/>
    <property type="project" value="TreeGrafter"/>
</dbReference>
<dbReference type="Proteomes" id="UP000824120">
    <property type="component" value="Chromosome 1"/>
</dbReference>
<evidence type="ECO:0000259" key="2">
    <source>
        <dbReference type="PROSITE" id="PS50142"/>
    </source>
</evidence>
<evidence type="ECO:0000313" key="4">
    <source>
        <dbReference type="Proteomes" id="UP000824120"/>
    </source>
</evidence>
<feature type="non-terminal residue" evidence="3">
    <location>
        <position position="271"/>
    </location>
</feature>
<dbReference type="PANTHER" id="PTHR14950">
    <property type="entry name" value="DICER-RELATED"/>
    <property type="match status" value="1"/>
</dbReference>
<reference evidence="3 4" key="1">
    <citation type="submission" date="2020-09" db="EMBL/GenBank/DDBJ databases">
        <title>De no assembly of potato wild relative species, Solanum commersonii.</title>
        <authorList>
            <person name="Cho K."/>
        </authorList>
    </citation>
    <scope>NUCLEOTIDE SEQUENCE [LARGE SCALE GENOMIC DNA]</scope>
    <source>
        <strain evidence="3">LZ3.2</strain>
        <tissue evidence="3">Leaf</tissue>
    </source>
</reference>
<dbReference type="InterPro" id="IPR000999">
    <property type="entry name" value="RNase_III_dom"/>
</dbReference>
<accession>A0A9J6AX37</accession>
<dbReference type="SUPFAM" id="SSF69065">
    <property type="entry name" value="RNase III domain-like"/>
    <property type="match status" value="2"/>
</dbReference>
<dbReference type="GO" id="GO:0003723">
    <property type="term" value="F:RNA binding"/>
    <property type="evidence" value="ECO:0007669"/>
    <property type="project" value="TreeGrafter"/>
</dbReference>
<dbReference type="OrthoDB" id="6513042at2759"/>
<keyword evidence="1" id="KW-0378">Hydrolase</keyword>
<dbReference type="GO" id="GO:0004525">
    <property type="term" value="F:ribonuclease III activity"/>
    <property type="evidence" value="ECO:0007669"/>
    <property type="project" value="InterPro"/>
</dbReference>
<dbReference type="PANTHER" id="PTHR14950:SF70">
    <property type="entry name" value="ENDORIBONUCLEASE DICER HOMOLOG 2"/>
    <property type="match status" value="1"/>
</dbReference>
<name>A0A9J6AX37_SOLCO</name>
<dbReference type="InterPro" id="IPR036389">
    <property type="entry name" value="RNase_III_sf"/>
</dbReference>
<protein>
    <recommendedName>
        <fullName evidence="2">RNase III domain-containing protein</fullName>
    </recommendedName>
</protein>
<evidence type="ECO:0000313" key="3">
    <source>
        <dbReference type="EMBL" id="KAG5629173.1"/>
    </source>
</evidence>
<gene>
    <name evidence="3" type="ORF">H5410_000890</name>
</gene>